<accession>A0A8X6USY6</accession>
<reference evidence="1" key="1">
    <citation type="submission" date="2020-08" db="EMBL/GenBank/DDBJ databases">
        <title>Multicomponent nature underlies the extraordinary mechanical properties of spider dragline silk.</title>
        <authorList>
            <person name="Kono N."/>
            <person name="Nakamura H."/>
            <person name="Mori M."/>
            <person name="Yoshida Y."/>
            <person name="Ohtoshi R."/>
            <person name="Malay A.D."/>
            <person name="Moran D.A.P."/>
            <person name="Tomita M."/>
            <person name="Numata K."/>
            <person name="Arakawa K."/>
        </authorList>
    </citation>
    <scope>NUCLEOTIDE SEQUENCE</scope>
</reference>
<dbReference type="AlphaFoldDB" id="A0A8X6USY6"/>
<comment type="caution">
    <text evidence="1">The sequence shown here is derived from an EMBL/GenBank/DDBJ whole genome shotgun (WGS) entry which is preliminary data.</text>
</comment>
<protein>
    <submittedName>
        <fullName evidence="1">Uncharacterized protein</fullName>
    </submittedName>
</protein>
<gene>
    <name evidence="1" type="ORF">NPIL_275271</name>
</gene>
<keyword evidence="2" id="KW-1185">Reference proteome</keyword>
<dbReference type="EMBL" id="BMAW01037111">
    <property type="protein sequence ID" value="GFU47033.1"/>
    <property type="molecule type" value="Genomic_DNA"/>
</dbReference>
<evidence type="ECO:0000313" key="2">
    <source>
        <dbReference type="Proteomes" id="UP000887013"/>
    </source>
</evidence>
<sequence>MKLSKNILRSLKILDPEDILGPHNNFQSRGASGCEGMKIIVYHKLVPMGNTNIPYEHFDSNSGLSQNLSLDIVDCTFRKCPGSSHDQAPSQRSCVPEIFETKIL</sequence>
<organism evidence="1 2">
    <name type="scientific">Nephila pilipes</name>
    <name type="common">Giant wood spider</name>
    <name type="synonym">Nephila maculata</name>
    <dbReference type="NCBI Taxonomy" id="299642"/>
    <lineage>
        <taxon>Eukaryota</taxon>
        <taxon>Metazoa</taxon>
        <taxon>Ecdysozoa</taxon>
        <taxon>Arthropoda</taxon>
        <taxon>Chelicerata</taxon>
        <taxon>Arachnida</taxon>
        <taxon>Araneae</taxon>
        <taxon>Araneomorphae</taxon>
        <taxon>Entelegynae</taxon>
        <taxon>Araneoidea</taxon>
        <taxon>Nephilidae</taxon>
        <taxon>Nephila</taxon>
    </lineage>
</organism>
<name>A0A8X6USY6_NEPPI</name>
<proteinExistence type="predicted"/>
<dbReference type="Proteomes" id="UP000887013">
    <property type="component" value="Unassembled WGS sequence"/>
</dbReference>
<evidence type="ECO:0000313" key="1">
    <source>
        <dbReference type="EMBL" id="GFU47033.1"/>
    </source>
</evidence>